<dbReference type="PATRIC" id="fig|991905.3.peg.2936"/>
<evidence type="ECO:0000256" key="2">
    <source>
        <dbReference type="ARBA" id="ARBA00023125"/>
    </source>
</evidence>
<dbReference type="SMART" id="SM00345">
    <property type="entry name" value="HTH_GNTR"/>
    <property type="match status" value="1"/>
</dbReference>
<dbReference type="HOGENOM" id="CLU_017584_5_1_5"/>
<dbReference type="SUPFAM" id="SSF48008">
    <property type="entry name" value="GntR ligand-binding domain-like"/>
    <property type="match status" value="1"/>
</dbReference>
<dbReference type="Gene3D" id="1.20.120.530">
    <property type="entry name" value="GntR ligand-binding domain-like"/>
    <property type="match status" value="1"/>
</dbReference>
<dbReference type="eggNOG" id="COG1802">
    <property type="taxonomic scope" value="Bacteria"/>
</dbReference>
<dbReference type="PANTHER" id="PTHR43537:SF49">
    <property type="entry name" value="TRANSCRIPTIONAL REGULATORY PROTEIN"/>
    <property type="match status" value="1"/>
</dbReference>
<dbReference type="Pfam" id="PF00392">
    <property type="entry name" value="GntR"/>
    <property type="match status" value="1"/>
</dbReference>
<dbReference type="EMBL" id="CP002568">
    <property type="protein sequence ID" value="ADZ71285.1"/>
    <property type="molecule type" value="Genomic_DNA"/>
</dbReference>
<keyword evidence="6" id="KW-1185">Reference proteome</keyword>
<name>F2J6B1_POLGS</name>
<dbReference type="SMART" id="SM00895">
    <property type="entry name" value="FCD"/>
    <property type="match status" value="1"/>
</dbReference>
<dbReference type="InterPro" id="IPR008920">
    <property type="entry name" value="TF_FadR/GntR_C"/>
</dbReference>
<dbReference type="InterPro" id="IPR000524">
    <property type="entry name" value="Tscrpt_reg_HTH_GntR"/>
</dbReference>
<dbReference type="SUPFAM" id="SSF46785">
    <property type="entry name" value="Winged helix' DNA-binding domain"/>
    <property type="match status" value="1"/>
</dbReference>
<evidence type="ECO:0000259" key="4">
    <source>
        <dbReference type="PROSITE" id="PS50949"/>
    </source>
</evidence>
<dbReference type="AlphaFoldDB" id="F2J6B1"/>
<evidence type="ECO:0000256" key="3">
    <source>
        <dbReference type="ARBA" id="ARBA00023163"/>
    </source>
</evidence>
<protein>
    <submittedName>
        <fullName evidence="5">Putative GntR family transcriptional regulator</fullName>
    </submittedName>
</protein>
<keyword evidence="2" id="KW-0238">DNA-binding</keyword>
<evidence type="ECO:0000313" key="5">
    <source>
        <dbReference type="EMBL" id="ADZ71285.1"/>
    </source>
</evidence>
<dbReference type="PANTHER" id="PTHR43537">
    <property type="entry name" value="TRANSCRIPTIONAL REGULATOR, GNTR FAMILY"/>
    <property type="match status" value="1"/>
</dbReference>
<dbReference type="STRING" id="991905.SL003B_2862"/>
<organism evidence="5 6">
    <name type="scientific">Polymorphum gilvum (strain LMG 25793 / CGMCC 1.9160 / SL003B-26A1)</name>
    <dbReference type="NCBI Taxonomy" id="991905"/>
    <lineage>
        <taxon>Bacteria</taxon>
        <taxon>Pseudomonadati</taxon>
        <taxon>Pseudomonadota</taxon>
        <taxon>Alphaproteobacteria</taxon>
        <taxon>Rhodobacterales</taxon>
        <taxon>Paracoccaceae</taxon>
        <taxon>Polymorphum</taxon>
    </lineage>
</organism>
<dbReference type="GO" id="GO:0003677">
    <property type="term" value="F:DNA binding"/>
    <property type="evidence" value="ECO:0007669"/>
    <property type="project" value="UniProtKB-KW"/>
</dbReference>
<dbReference type="Gene3D" id="1.10.10.10">
    <property type="entry name" value="Winged helix-like DNA-binding domain superfamily/Winged helix DNA-binding domain"/>
    <property type="match status" value="1"/>
</dbReference>
<evidence type="ECO:0000256" key="1">
    <source>
        <dbReference type="ARBA" id="ARBA00023015"/>
    </source>
</evidence>
<dbReference type="PRINTS" id="PR00035">
    <property type="entry name" value="HTHGNTR"/>
</dbReference>
<dbReference type="CDD" id="cd07377">
    <property type="entry name" value="WHTH_GntR"/>
    <property type="match status" value="1"/>
</dbReference>
<keyword evidence="1" id="KW-0805">Transcription regulation</keyword>
<evidence type="ECO:0000313" key="6">
    <source>
        <dbReference type="Proteomes" id="UP000008130"/>
    </source>
</evidence>
<sequence>MGEAKGASLSRKAVMELRDLILGGTLPPGERLYEVPLSERLGISRTPMREAMAKLEQEGLLERIPAGGYAVRTFTFEDVIDAIELRGVMEGTAARLAAERGVEPVKLRQFRKVVEALDRTLGSDVKKMDFDGYVELNSELHELLAGLSGSEMVRREVERASRLAFASPSAFLREQEDVLEFRRSLIGAQAQHRALLEAIEAREGSRAEAVAREHARLARQNLEYVMFQDRSLIVRVPGLALVAT</sequence>
<dbReference type="GO" id="GO:0003700">
    <property type="term" value="F:DNA-binding transcription factor activity"/>
    <property type="evidence" value="ECO:0007669"/>
    <property type="project" value="InterPro"/>
</dbReference>
<dbReference type="Pfam" id="PF07729">
    <property type="entry name" value="FCD"/>
    <property type="match status" value="1"/>
</dbReference>
<feature type="domain" description="HTH gntR-type" evidence="4">
    <location>
        <begin position="7"/>
        <end position="74"/>
    </location>
</feature>
<dbReference type="RefSeq" id="WP_013653598.1">
    <property type="nucleotide sequence ID" value="NC_015259.1"/>
</dbReference>
<dbReference type="InterPro" id="IPR036388">
    <property type="entry name" value="WH-like_DNA-bd_sf"/>
</dbReference>
<proteinExistence type="predicted"/>
<dbReference type="PROSITE" id="PS50949">
    <property type="entry name" value="HTH_GNTR"/>
    <property type="match status" value="1"/>
</dbReference>
<dbReference type="InterPro" id="IPR011711">
    <property type="entry name" value="GntR_C"/>
</dbReference>
<dbReference type="InterPro" id="IPR036390">
    <property type="entry name" value="WH_DNA-bd_sf"/>
</dbReference>
<keyword evidence="3" id="KW-0804">Transcription</keyword>
<reference evidence="5 6" key="1">
    <citation type="journal article" date="2011" name="J. Bacteriol.">
        <title>Complete genome sequence of Polymorphum gilvum SL003B-26A1T, a crude oil-degrading bacterium from oil-polluted saline soil.</title>
        <authorList>
            <person name="Li S.G."/>
            <person name="Tang Y.Q."/>
            <person name="Nie Y."/>
            <person name="Cai M."/>
            <person name="Wu X.L."/>
        </authorList>
    </citation>
    <scope>NUCLEOTIDE SEQUENCE [LARGE SCALE GENOMIC DNA]</scope>
    <source>
        <strain evidence="6">LMG 25793 / CGMCC 1.9160 / SL003B-26A1</strain>
    </source>
</reference>
<dbReference type="KEGG" id="pgv:SL003B_2862"/>
<gene>
    <name evidence="5" type="ordered locus">SL003B_2862</name>
</gene>
<accession>F2J6B1</accession>
<dbReference type="Proteomes" id="UP000008130">
    <property type="component" value="Chromosome"/>
</dbReference>